<evidence type="ECO:0000256" key="3">
    <source>
        <dbReference type="ARBA" id="ARBA00022448"/>
    </source>
</evidence>
<proteinExistence type="inferred from homology"/>
<protein>
    <submittedName>
        <fullName evidence="9">Major facilitator superfamily domain-containing protein</fullName>
    </submittedName>
</protein>
<dbReference type="InterPro" id="IPR011701">
    <property type="entry name" value="MFS"/>
</dbReference>
<evidence type="ECO:0000313" key="10">
    <source>
        <dbReference type="Proteomes" id="UP001163846"/>
    </source>
</evidence>
<feature type="transmembrane region" description="Helical" evidence="8">
    <location>
        <begin position="140"/>
        <end position="160"/>
    </location>
</feature>
<evidence type="ECO:0000256" key="1">
    <source>
        <dbReference type="ARBA" id="ARBA00004127"/>
    </source>
</evidence>
<dbReference type="Proteomes" id="UP001163846">
    <property type="component" value="Unassembled WGS sequence"/>
</dbReference>
<feature type="transmembrane region" description="Helical" evidence="8">
    <location>
        <begin position="348"/>
        <end position="371"/>
    </location>
</feature>
<accession>A0AA38PCI1</accession>
<dbReference type="PANTHER" id="PTHR23514:SF3">
    <property type="entry name" value="BYPASS OF STOP CODON PROTEIN 6"/>
    <property type="match status" value="1"/>
</dbReference>
<feature type="transmembrane region" description="Helical" evidence="8">
    <location>
        <begin position="12"/>
        <end position="30"/>
    </location>
</feature>
<dbReference type="InterPro" id="IPR036259">
    <property type="entry name" value="MFS_trans_sf"/>
</dbReference>
<feature type="region of interest" description="Disordered" evidence="7">
    <location>
        <begin position="408"/>
        <end position="429"/>
    </location>
</feature>
<comment type="caution">
    <text evidence="9">The sequence shown here is derived from an EMBL/GenBank/DDBJ whole genome shotgun (WGS) entry which is preliminary data.</text>
</comment>
<dbReference type="InterPro" id="IPR051788">
    <property type="entry name" value="MFS_Transporter"/>
</dbReference>
<dbReference type="GO" id="GO:0012505">
    <property type="term" value="C:endomembrane system"/>
    <property type="evidence" value="ECO:0007669"/>
    <property type="project" value="UniProtKB-SubCell"/>
</dbReference>
<evidence type="ECO:0000256" key="7">
    <source>
        <dbReference type="SAM" id="MobiDB-lite"/>
    </source>
</evidence>
<evidence type="ECO:0000256" key="6">
    <source>
        <dbReference type="ARBA" id="ARBA00023136"/>
    </source>
</evidence>
<evidence type="ECO:0000256" key="2">
    <source>
        <dbReference type="ARBA" id="ARBA00008335"/>
    </source>
</evidence>
<evidence type="ECO:0000256" key="8">
    <source>
        <dbReference type="SAM" id="Phobius"/>
    </source>
</evidence>
<sequence>METSRQRRKVEWIRIFQLALSFFVYAQAGMSDGSLGAQVDSLQIYYNLTFTVVSLIFLANAAGWLVASFLNIYLLHHHSFWTTLAVASMANMVGSIIIVTLPPFPAFVVALFINGIGACIYDASFAAYTAHFDKGPAMSLLFAAFGVGALIAPLIVAAMLDHSVSWNMYYYVPLGLSVLNIPLLWTIFRKYRLPKEPENSSMAKGIRRKFVLVARNPKVLTGGVLTTLSMASGEILTSWLVSFMTDVRHGNAYTMRYVLSGYWIGLVLGRLLLAKVTSYIGPRISLTLYGIIAVALLAVIQFVDNIIVNAVASALTGFFQAQVPAVLPSTPMIISISSKWVPPSLIDPAISILTAFGLIGSALGPLCVGFVNSAGGLRWLPSITMGTIGVTLGVWHLAPSAPWRDRVRVDSSRDSDERIGPKSEKLSNV</sequence>
<dbReference type="SUPFAM" id="SSF103473">
    <property type="entry name" value="MFS general substrate transporter"/>
    <property type="match status" value="1"/>
</dbReference>
<dbReference type="PANTHER" id="PTHR23514">
    <property type="entry name" value="BYPASS OF STOP CODON PROTEIN 6"/>
    <property type="match status" value="1"/>
</dbReference>
<keyword evidence="3" id="KW-0813">Transport</keyword>
<keyword evidence="6 8" id="KW-0472">Membrane</keyword>
<organism evidence="9 10">
    <name type="scientific">Lentinula raphanica</name>
    <dbReference type="NCBI Taxonomy" id="153919"/>
    <lineage>
        <taxon>Eukaryota</taxon>
        <taxon>Fungi</taxon>
        <taxon>Dikarya</taxon>
        <taxon>Basidiomycota</taxon>
        <taxon>Agaricomycotina</taxon>
        <taxon>Agaricomycetes</taxon>
        <taxon>Agaricomycetidae</taxon>
        <taxon>Agaricales</taxon>
        <taxon>Marasmiineae</taxon>
        <taxon>Omphalotaceae</taxon>
        <taxon>Lentinula</taxon>
    </lineage>
</organism>
<feature type="transmembrane region" description="Helical" evidence="8">
    <location>
        <begin position="80"/>
        <end position="101"/>
    </location>
</feature>
<dbReference type="GO" id="GO:0022857">
    <property type="term" value="F:transmembrane transporter activity"/>
    <property type="evidence" value="ECO:0007669"/>
    <property type="project" value="InterPro"/>
</dbReference>
<reference evidence="9" key="1">
    <citation type="submission" date="2022-08" db="EMBL/GenBank/DDBJ databases">
        <authorList>
            <consortium name="DOE Joint Genome Institute"/>
            <person name="Min B."/>
            <person name="Riley R."/>
            <person name="Sierra-Patev S."/>
            <person name="Naranjo-Ortiz M."/>
            <person name="Looney B."/>
            <person name="Konkel Z."/>
            <person name="Slot J.C."/>
            <person name="Sakamoto Y."/>
            <person name="Steenwyk J.L."/>
            <person name="Rokas A."/>
            <person name="Carro J."/>
            <person name="Camarero S."/>
            <person name="Ferreira P."/>
            <person name="Molpeceres G."/>
            <person name="Ruiz-Duenas F.J."/>
            <person name="Serrano A."/>
            <person name="Henrissat B."/>
            <person name="Drula E."/>
            <person name="Hughes K.W."/>
            <person name="Mata J.L."/>
            <person name="Ishikawa N.K."/>
            <person name="Vargas-Isla R."/>
            <person name="Ushijima S."/>
            <person name="Smith C.A."/>
            <person name="Ahrendt S."/>
            <person name="Andreopoulos W."/>
            <person name="He G."/>
            <person name="Labutti K."/>
            <person name="Lipzen A."/>
            <person name="Ng V."/>
            <person name="Sandor L."/>
            <person name="Barry K."/>
            <person name="Martinez A.T."/>
            <person name="Xiao Y."/>
            <person name="Gibbons J.G."/>
            <person name="Terashima K."/>
            <person name="Hibbett D.S."/>
            <person name="Grigoriev I.V."/>
        </authorList>
    </citation>
    <scope>NUCLEOTIDE SEQUENCE</scope>
    <source>
        <strain evidence="9">TFB9207</strain>
    </source>
</reference>
<evidence type="ECO:0000313" key="9">
    <source>
        <dbReference type="EMBL" id="KAJ3840160.1"/>
    </source>
</evidence>
<name>A0AA38PCI1_9AGAR</name>
<dbReference type="AlphaFoldDB" id="A0AA38PCI1"/>
<dbReference type="EMBL" id="MU806092">
    <property type="protein sequence ID" value="KAJ3840160.1"/>
    <property type="molecule type" value="Genomic_DNA"/>
</dbReference>
<comment type="similarity">
    <text evidence="2">Belongs to the major facilitator superfamily.</text>
</comment>
<feature type="transmembrane region" description="Helical" evidence="8">
    <location>
        <begin position="280"/>
        <end position="300"/>
    </location>
</feature>
<dbReference type="GO" id="GO:0016020">
    <property type="term" value="C:membrane"/>
    <property type="evidence" value="ECO:0007669"/>
    <property type="project" value="TreeGrafter"/>
</dbReference>
<feature type="transmembrane region" description="Helical" evidence="8">
    <location>
        <begin position="50"/>
        <end position="73"/>
    </location>
</feature>
<dbReference type="Gene3D" id="1.20.1250.20">
    <property type="entry name" value="MFS general substrate transporter like domains"/>
    <property type="match status" value="2"/>
</dbReference>
<keyword evidence="5 8" id="KW-1133">Transmembrane helix</keyword>
<dbReference type="Pfam" id="PF07690">
    <property type="entry name" value="MFS_1"/>
    <property type="match status" value="1"/>
</dbReference>
<comment type="subcellular location">
    <subcellularLocation>
        <location evidence="1">Endomembrane system</location>
        <topology evidence="1">Multi-pass membrane protein</topology>
    </subcellularLocation>
</comment>
<feature type="transmembrane region" description="Helical" evidence="8">
    <location>
        <begin position="377"/>
        <end position="398"/>
    </location>
</feature>
<gene>
    <name evidence="9" type="ORF">F5878DRAFT_659677</name>
</gene>
<evidence type="ECO:0000256" key="4">
    <source>
        <dbReference type="ARBA" id="ARBA00022692"/>
    </source>
</evidence>
<feature type="transmembrane region" description="Helical" evidence="8">
    <location>
        <begin position="107"/>
        <end position="128"/>
    </location>
</feature>
<keyword evidence="10" id="KW-1185">Reference proteome</keyword>
<keyword evidence="4 8" id="KW-0812">Transmembrane</keyword>
<evidence type="ECO:0000256" key="5">
    <source>
        <dbReference type="ARBA" id="ARBA00022989"/>
    </source>
</evidence>
<feature type="transmembrane region" description="Helical" evidence="8">
    <location>
        <begin position="166"/>
        <end position="188"/>
    </location>
</feature>
<feature type="transmembrane region" description="Helical" evidence="8">
    <location>
        <begin position="253"/>
        <end position="273"/>
    </location>
</feature>
<feature type="transmembrane region" description="Helical" evidence="8">
    <location>
        <begin position="219"/>
        <end position="241"/>
    </location>
</feature>